<dbReference type="Proteomes" id="UP001250656">
    <property type="component" value="Unassembled WGS sequence"/>
</dbReference>
<proteinExistence type="predicted"/>
<sequence>MEKRFALEDRPVKVAADAALFSQKIPKNSYLPLNMLFYVNLNLT</sequence>
<organism evidence="1 2">
    <name type="scientific">Pricia mediterranea</name>
    <dbReference type="NCBI Taxonomy" id="3076079"/>
    <lineage>
        <taxon>Bacteria</taxon>
        <taxon>Pseudomonadati</taxon>
        <taxon>Bacteroidota</taxon>
        <taxon>Flavobacteriia</taxon>
        <taxon>Flavobacteriales</taxon>
        <taxon>Flavobacteriaceae</taxon>
        <taxon>Pricia</taxon>
    </lineage>
</organism>
<reference evidence="1 2" key="1">
    <citation type="submission" date="2023-09" db="EMBL/GenBank/DDBJ databases">
        <title>Novel taxa isolated from Blanes Bay.</title>
        <authorList>
            <person name="Rey-Velasco X."/>
            <person name="Lucena T."/>
        </authorList>
    </citation>
    <scope>NUCLEOTIDE SEQUENCE [LARGE SCALE GENOMIC DNA]</scope>
    <source>
        <strain evidence="1 2">S334</strain>
    </source>
</reference>
<keyword evidence="2" id="KW-1185">Reference proteome</keyword>
<dbReference type="EMBL" id="JAVTTP010000001">
    <property type="protein sequence ID" value="MDT7829260.1"/>
    <property type="molecule type" value="Genomic_DNA"/>
</dbReference>
<evidence type="ECO:0000313" key="2">
    <source>
        <dbReference type="Proteomes" id="UP001250656"/>
    </source>
</evidence>
<comment type="caution">
    <text evidence="1">The sequence shown here is derived from an EMBL/GenBank/DDBJ whole genome shotgun (WGS) entry which is preliminary data.</text>
</comment>
<evidence type="ECO:0000313" key="1">
    <source>
        <dbReference type="EMBL" id="MDT7829260.1"/>
    </source>
</evidence>
<gene>
    <name evidence="1" type="ORF">RQM65_11335</name>
</gene>
<accession>A0ABU3L6H7</accession>
<protein>
    <submittedName>
        <fullName evidence="1">Uncharacterized protein</fullName>
    </submittedName>
</protein>
<dbReference type="RefSeq" id="WP_314015078.1">
    <property type="nucleotide sequence ID" value="NZ_JAVTTP010000001.1"/>
</dbReference>
<name>A0ABU3L6H7_9FLAO</name>